<sequence>MQGRLSLSGRLMLLVLAAILPLVAQLVWSALRDAGNARLQAQEQLRLTATLVAAHQERLIDSAQHLLGAISAMPQIRSLDRKVCGEYLGQLRGRYPVYANIGLLDTRGDVICHAMGQPGSFNSADRDYFQRILAEPRFTVGSVVVGRASGRPVIPVGLPILDGERLLAIAFASLDLGRADDLLTQTDLPDGVRLVVVDRQATVLMEGPLRPDRAVGRRLNNQATRAAVQAMQPGVGEALDSAGNPRIYAFAPTRGVNGEKYLVIASVDAERVTGGAFAGLRKELLVVGASLLASLGLAAWLGRRFIVRPAGHIVDAARQLEQGRLDARVPTSAGTQRSELALIASSFNLMADSLQARQRELELELRRSQGAYELLDLVLNSMQEGVIACNMQGELIINNDAANQMFDLRGPHVPPEQWSSRFGLYHPDGATLFRTSQLPLAQAVQGRSGQLQMLVRSARQPQDRLIHCSYRPLGGPGEARGGLLVFSDVTELQRLQAEQVRQFERLRDAQRRLLEAQRIGRIGHWECDLNSGAMTWSDKVRELLNAASRGFDGSLPALLRRLHPDDRRPLRRLIEAPPSSGRLDLQLRLRQRRGRDVIWVHAIGEVVLDGGGRARLLGVAQDITGRKRSEAALLQSESELRGYTEMLQRSAVAARAISRQPTVERTVQEVERQACVVLGCAGARLVLVAGDDPLPPSLGGGARLSLRLAGRDGQVMGVLELWGHDADSFSERHGHVAAELAQFAAIAIDNARLLGQIRELNAGLEQRIAERTAELSRQEALARALAEQAPEVVWNADPEGRLTFVNRAWSDLVGGEPAQWLGHAWMSCIHPDDVPVIESNWRRSRETHEPYTGMRRVRARDGSWHTMSYRATLVTRPDGSPLFWVGVDSDVTALKAIEAALRNSNHELEAFSYSVSHDLRAPLGAIGGFSRAVAQKLSGHEDPKVQHYLARVQAGVERMEQLIEALLSLARVVREPMHWGPVDLGALAREVLEGLQLQEPERRVDAVVAEGLTAQGDARLLRIVLQNLVGNAWKFTAHADRACIEIGRLAQGDGDTFFVRDNGVGFDMAHAGKLFGPFQRLHTEAEFPGTGIGLATVQRVVLRHQGRVWVQSQPGLGTTFFFTLPLLPPALLPSGAG</sequence>
<feature type="domain" description="PAC" evidence="13">
    <location>
        <begin position="851"/>
        <end position="903"/>
    </location>
</feature>
<evidence type="ECO:0000259" key="11">
    <source>
        <dbReference type="PROSITE" id="PS50109"/>
    </source>
</evidence>
<comment type="subcellular location">
    <subcellularLocation>
        <location evidence="2">Cell inner membrane</location>
        <topology evidence="2">Multi-pass membrane protein</topology>
    </subcellularLocation>
</comment>
<dbReference type="SUPFAM" id="SSF55785">
    <property type="entry name" value="PYP-like sensor domain (PAS domain)"/>
    <property type="match status" value="3"/>
</dbReference>
<keyword evidence="10" id="KW-0472">Membrane</keyword>
<evidence type="ECO:0000313" key="15">
    <source>
        <dbReference type="EMBL" id="AEG91637.1"/>
    </source>
</evidence>
<protein>
    <recommendedName>
        <fullName evidence="3">histidine kinase</fullName>
        <ecNumber evidence="3">2.7.13.3</ecNumber>
    </recommendedName>
</protein>
<dbReference type="HOGENOM" id="CLU_005684_0_0_4"/>
<dbReference type="GO" id="GO:0007234">
    <property type="term" value="P:osmosensory signaling via phosphorelay pathway"/>
    <property type="evidence" value="ECO:0007669"/>
    <property type="project" value="TreeGrafter"/>
</dbReference>
<dbReference type="SUPFAM" id="SSF47384">
    <property type="entry name" value="Homodimeric domain of signal transducing histidine kinase"/>
    <property type="match status" value="1"/>
</dbReference>
<dbReference type="InterPro" id="IPR035965">
    <property type="entry name" value="PAS-like_dom_sf"/>
</dbReference>
<dbReference type="AlphaFoldDB" id="F5XW67"/>
<evidence type="ECO:0000259" key="13">
    <source>
        <dbReference type="PROSITE" id="PS50113"/>
    </source>
</evidence>
<dbReference type="Gene3D" id="1.10.287.130">
    <property type="match status" value="1"/>
</dbReference>
<evidence type="ECO:0000256" key="5">
    <source>
        <dbReference type="ARBA" id="ARBA00022553"/>
    </source>
</evidence>
<dbReference type="Pfam" id="PF00512">
    <property type="entry name" value="HisKA"/>
    <property type="match status" value="1"/>
</dbReference>
<accession>F5XW67</accession>
<keyword evidence="9" id="KW-1133">Transmembrane helix</keyword>
<dbReference type="InterPro" id="IPR013655">
    <property type="entry name" value="PAS_fold_3"/>
</dbReference>
<feature type="domain" description="Histidine kinase" evidence="11">
    <location>
        <begin position="914"/>
        <end position="1128"/>
    </location>
</feature>
<organism evidence="15 16">
    <name type="scientific">Ramlibacter tataouinensis (strain ATCC BAA-407 / DSM 14655 / LMG 21543 / TTB310)</name>
    <dbReference type="NCBI Taxonomy" id="365046"/>
    <lineage>
        <taxon>Bacteria</taxon>
        <taxon>Pseudomonadati</taxon>
        <taxon>Pseudomonadota</taxon>
        <taxon>Betaproteobacteria</taxon>
        <taxon>Burkholderiales</taxon>
        <taxon>Comamonadaceae</taxon>
        <taxon>Ramlibacter</taxon>
    </lineage>
</organism>
<dbReference type="Pfam" id="PF02743">
    <property type="entry name" value="dCache_1"/>
    <property type="match status" value="1"/>
</dbReference>
<dbReference type="Gene3D" id="6.10.340.10">
    <property type="match status" value="1"/>
</dbReference>
<dbReference type="GO" id="GO:0005886">
    <property type="term" value="C:plasma membrane"/>
    <property type="evidence" value="ECO:0007669"/>
    <property type="project" value="UniProtKB-SubCell"/>
</dbReference>
<keyword evidence="6" id="KW-0808">Transferase</keyword>
<evidence type="ECO:0000313" key="16">
    <source>
        <dbReference type="Proteomes" id="UP000008385"/>
    </source>
</evidence>
<dbReference type="InterPro" id="IPR050351">
    <property type="entry name" value="BphY/WalK/GraS-like"/>
</dbReference>
<dbReference type="Pfam" id="PF00672">
    <property type="entry name" value="HAMP"/>
    <property type="match status" value="1"/>
</dbReference>
<dbReference type="SMART" id="SM00304">
    <property type="entry name" value="HAMP"/>
    <property type="match status" value="1"/>
</dbReference>
<dbReference type="eggNOG" id="COG2203">
    <property type="taxonomic scope" value="Bacteria"/>
</dbReference>
<dbReference type="PROSITE" id="PS50113">
    <property type="entry name" value="PAC"/>
    <property type="match status" value="2"/>
</dbReference>
<evidence type="ECO:0000256" key="4">
    <source>
        <dbReference type="ARBA" id="ARBA00022475"/>
    </source>
</evidence>
<dbReference type="PROSITE" id="PS50885">
    <property type="entry name" value="HAMP"/>
    <property type="match status" value="1"/>
</dbReference>
<dbReference type="PANTHER" id="PTHR42878:SF15">
    <property type="entry name" value="BACTERIOPHYTOCHROME"/>
    <property type="match status" value="1"/>
</dbReference>
<dbReference type="CDD" id="cd12914">
    <property type="entry name" value="PDC1_DGC_like"/>
    <property type="match status" value="1"/>
</dbReference>
<dbReference type="KEGG" id="rta:Rta_05600"/>
<feature type="domain" description="PAC" evidence="13">
    <location>
        <begin position="583"/>
        <end position="635"/>
    </location>
</feature>
<dbReference type="Pfam" id="PF08447">
    <property type="entry name" value="PAS_3"/>
    <property type="match status" value="2"/>
</dbReference>
<evidence type="ECO:0000256" key="10">
    <source>
        <dbReference type="ARBA" id="ARBA00023136"/>
    </source>
</evidence>
<dbReference type="SMART" id="SM00091">
    <property type="entry name" value="PAS"/>
    <property type="match status" value="3"/>
</dbReference>
<dbReference type="Pfam" id="PF02518">
    <property type="entry name" value="HATPase_c"/>
    <property type="match status" value="1"/>
</dbReference>
<dbReference type="Gene3D" id="3.30.565.10">
    <property type="entry name" value="Histidine kinase-like ATPase, C-terminal domain"/>
    <property type="match status" value="1"/>
</dbReference>
<keyword evidence="16" id="KW-1185">Reference proteome</keyword>
<evidence type="ECO:0000259" key="14">
    <source>
        <dbReference type="PROSITE" id="PS50885"/>
    </source>
</evidence>
<evidence type="ECO:0000256" key="6">
    <source>
        <dbReference type="ARBA" id="ARBA00022679"/>
    </source>
</evidence>
<dbReference type="InterPro" id="IPR001610">
    <property type="entry name" value="PAC"/>
</dbReference>
<dbReference type="EC" id="2.7.13.3" evidence="3"/>
<reference evidence="15 16" key="2">
    <citation type="journal article" date="2011" name="PLoS ONE">
        <title>The Cyst-Dividing Bacterium Ramlibacter tataouinensis TTB310 Genome Reveals a Well-Stocked Toolbox for Adaptation to a Desert Environment.</title>
        <authorList>
            <person name="De Luca G."/>
            <person name="Barakat M."/>
            <person name="Ortet P."/>
            <person name="Fochesato S."/>
            <person name="Jourlin-Castelli C."/>
            <person name="Ansaldi M."/>
            <person name="Py B."/>
            <person name="Fichant G."/>
            <person name="Coutinho P.M."/>
            <person name="Voulhoux R."/>
            <person name="Bastien O."/>
            <person name="Marechal E."/>
            <person name="Henrissat B."/>
            <person name="Quentin Y."/>
            <person name="Noirot P."/>
            <person name="Filloux A."/>
            <person name="Mejean V."/>
            <person name="Dubow M.S."/>
            <person name="Barras F."/>
            <person name="Barbe V."/>
            <person name="Weissenbach J."/>
            <person name="Mihalcescu I."/>
            <person name="Vermeglio A."/>
            <person name="Achouak W."/>
            <person name="Heulin T."/>
        </authorList>
    </citation>
    <scope>NUCLEOTIDE SEQUENCE [LARGE SCALE GENOMIC DNA]</scope>
    <source>
        <strain evidence="16">ATCC BAA-407 / DSM 14655 / LMG 21543 / TTB310</strain>
    </source>
</reference>
<dbReference type="eggNOG" id="COG4251">
    <property type="taxonomic scope" value="Bacteria"/>
</dbReference>
<dbReference type="GO" id="GO:0000156">
    <property type="term" value="F:phosphorelay response regulator activity"/>
    <property type="evidence" value="ECO:0007669"/>
    <property type="project" value="TreeGrafter"/>
</dbReference>
<dbReference type="InterPro" id="IPR000014">
    <property type="entry name" value="PAS"/>
</dbReference>
<dbReference type="CDD" id="cd06225">
    <property type="entry name" value="HAMP"/>
    <property type="match status" value="1"/>
</dbReference>
<dbReference type="SUPFAM" id="SSF55781">
    <property type="entry name" value="GAF domain-like"/>
    <property type="match status" value="1"/>
</dbReference>
<dbReference type="InterPro" id="IPR003660">
    <property type="entry name" value="HAMP_dom"/>
</dbReference>
<dbReference type="SUPFAM" id="SSF55874">
    <property type="entry name" value="ATPase domain of HSP90 chaperone/DNA topoisomerase II/histidine kinase"/>
    <property type="match status" value="1"/>
</dbReference>
<feature type="domain" description="HAMP" evidence="14">
    <location>
        <begin position="304"/>
        <end position="359"/>
    </location>
</feature>
<dbReference type="InterPro" id="IPR029016">
    <property type="entry name" value="GAF-like_dom_sf"/>
</dbReference>
<evidence type="ECO:0000256" key="2">
    <source>
        <dbReference type="ARBA" id="ARBA00004429"/>
    </source>
</evidence>
<keyword evidence="4" id="KW-1003">Cell membrane</keyword>
<dbReference type="OrthoDB" id="9808408at2"/>
<dbReference type="GO" id="GO:0000155">
    <property type="term" value="F:phosphorelay sensor kinase activity"/>
    <property type="evidence" value="ECO:0007669"/>
    <property type="project" value="InterPro"/>
</dbReference>
<dbReference type="eggNOG" id="COG4191">
    <property type="taxonomic scope" value="Bacteria"/>
</dbReference>
<dbReference type="InterPro" id="IPR005467">
    <property type="entry name" value="His_kinase_dom"/>
</dbReference>
<dbReference type="EMBL" id="CP000245">
    <property type="protein sequence ID" value="AEG91637.1"/>
    <property type="molecule type" value="Genomic_DNA"/>
</dbReference>
<proteinExistence type="predicted"/>
<evidence type="ECO:0000256" key="1">
    <source>
        <dbReference type="ARBA" id="ARBA00000085"/>
    </source>
</evidence>
<evidence type="ECO:0000256" key="9">
    <source>
        <dbReference type="ARBA" id="ARBA00022989"/>
    </source>
</evidence>
<dbReference type="PANTHER" id="PTHR42878">
    <property type="entry name" value="TWO-COMPONENT HISTIDINE KINASE"/>
    <property type="match status" value="1"/>
</dbReference>
<dbReference type="InterPro" id="IPR004358">
    <property type="entry name" value="Sig_transdc_His_kin-like_C"/>
</dbReference>
<feature type="domain" description="PAS" evidence="12">
    <location>
        <begin position="778"/>
        <end position="848"/>
    </location>
</feature>
<dbReference type="Gene3D" id="3.30.450.20">
    <property type="entry name" value="PAS domain"/>
    <property type="match status" value="4"/>
</dbReference>
<reference evidence="16" key="1">
    <citation type="submission" date="2006-01" db="EMBL/GenBank/DDBJ databases">
        <title>Genome of the cyst-dividing bacterium Ramlibacter tataouinensis.</title>
        <authorList>
            <person name="Barakat M."/>
            <person name="Ortet P."/>
            <person name="De Luca G."/>
            <person name="Jourlin-Castelli C."/>
            <person name="Ansaldi M."/>
            <person name="Py B."/>
            <person name="Fichant G."/>
            <person name="Coutinho P."/>
            <person name="Voulhoux R."/>
            <person name="Bastien O."/>
            <person name="Roy S."/>
            <person name="Marechal E."/>
            <person name="Henrissat B."/>
            <person name="Quentin Y."/>
            <person name="Noirot P."/>
            <person name="Filloux A."/>
            <person name="Mejean V."/>
            <person name="DuBow M."/>
            <person name="Barras F."/>
            <person name="Heulin T."/>
        </authorList>
    </citation>
    <scope>NUCLEOTIDE SEQUENCE [LARGE SCALE GENOMIC DNA]</scope>
    <source>
        <strain evidence="16">ATCC BAA-407 / DSM 14655 / LMG 21543 / TTB310</strain>
    </source>
</reference>
<dbReference type="SUPFAM" id="SSF158472">
    <property type="entry name" value="HAMP domain-like"/>
    <property type="match status" value="1"/>
</dbReference>
<dbReference type="eggNOG" id="COG5000">
    <property type="taxonomic scope" value="Bacteria"/>
</dbReference>
<dbReference type="GO" id="GO:0030295">
    <property type="term" value="F:protein kinase activator activity"/>
    <property type="evidence" value="ECO:0007669"/>
    <property type="project" value="TreeGrafter"/>
</dbReference>
<dbReference type="InterPro" id="IPR003594">
    <property type="entry name" value="HATPase_dom"/>
</dbReference>
<dbReference type="CDD" id="cd00130">
    <property type="entry name" value="PAS"/>
    <property type="match status" value="1"/>
</dbReference>
<dbReference type="NCBIfam" id="TIGR00229">
    <property type="entry name" value="sensory_box"/>
    <property type="match status" value="1"/>
</dbReference>
<keyword evidence="8 15" id="KW-0418">Kinase</keyword>
<dbReference type="STRING" id="365046.Rta_05600"/>
<dbReference type="Gene3D" id="3.30.450.40">
    <property type="match status" value="1"/>
</dbReference>
<dbReference type="RefSeq" id="WP_013899870.1">
    <property type="nucleotide sequence ID" value="NC_015677.1"/>
</dbReference>
<gene>
    <name evidence="15" type="ordered locus">Rta_05600</name>
</gene>
<keyword evidence="5" id="KW-0597">Phosphoprotein</keyword>
<dbReference type="InterPro" id="IPR033479">
    <property type="entry name" value="dCache_1"/>
</dbReference>
<dbReference type="InterPro" id="IPR000700">
    <property type="entry name" value="PAS-assoc_C"/>
</dbReference>
<comment type="catalytic activity">
    <reaction evidence="1">
        <text>ATP + protein L-histidine = ADP + protein N-phospho-L-histidine.</text>
        <dbReference type="EC" id="2.7.13.3"/>
    </reaction>
</comment>
<dbReference type="PROSITE" id="PS50112">
    <property type="entry name" value="PAS"/>
    <property type="match status" value="1"/>
</dbReference>
<dbReference type="InterPro" id="IPR003661">
    <property type="entry name" value="HisK_dim/P_dom"/>
</dbReference>
<dbReference type="SMART" id="SM00387">
    <property type="entry name" value="HATPase_c"/>
    <property type="match status" value="1"/>
</dbReference>
<evidence type="ECO:0000256" key="8">
    <source>
        <dbReference type="ARBA" id="ARBA00022777"/>
    </source>
</evidence>
<keyword evidence="7" id="KW-0812">Transmembrane</keyword>
<dbReference type="FunFam" id="3.30.565.10:FF:000006">
    <property type="entry name" value="Sensor histidine kinase WalK"/>
    <property type="match status" value="1"/>
</dbReference>
<dbReference type="InterPro" id="IPR036890">
    <property type="entry name" value="HATPase_C_sf"/>
</dbReference>
<evidence type="ECO:0000256" key="3">
    <source>
        <dbReference type="ARBA" id="ARBA00012438"/>
    </source>
</evidence>
<dbReference type="PATRIC" id="fig|365046.3.peg.574"/>
<evidence type="ECO:0000259" key="12">
    <source>
        <dbReference type="PROSITE" id="PS50112"/>
    </source>
</evidence>
<dbReference type="SMART" id="SM00086">
    <property type="entry name" value="PAC"/>
    <property type="match status" value="2"/>
</dbReference>
<dbReference type="InterPro" id="IPR036097">
    <property type="entry name" value="HisK_dim/P_sf"/>
</dbReference>
<dbReference type="eggNOG" id="COG2202">
    <property type="taxonomic scope" value="Bacteria"/>
</dbReference>
<dbReference type="PROSITE" id="PS50109">
    <property type="entry name" value="HIS_KIN"/>
    <property type="match status" value="1"/>
</dbReference>
<name>F5XW67_RAMTT</name>
<dbReference type="CDD" id="cd00082">
    <property type="entry name" value="HisKA"/>
    <property type="match status" value="1"/>
</dbReference>
<evidence type="ECO:0000256" key="7">
    <source>
        <dbReference type="ARBA" id="ARBA00022692"/>
    </source>
</evidence>
<dbReference type="Proteomes" id="UP000008385">
    <property type="component" value="Chromosome"/>
</dbReference>
<dbReference type="SMART" id="SM00388">
    <property type="entry name" value="HisKA"/>
    <property type="match status" value="1"/>
</dbReference>
<dbReference type="PRINTS" id="PR00344">
    <property type="entry name" value="BCTRLSENSOR"/>
</dbReference>